<dbReference type="RefSeq" id="XP_060301054.1">
    <property type="nucleotide sequence ID" value="XM_060433512.1"/>
</dbReference>
<dbReference type="Proteomes" id="UP001172101">
    <property type="component" value="Unassembled WGS sequence"/>
</dbReference>
<evidence type="ECO:0000313" key="3">
    <source>
        <dbReference type="Proteomes" id="UP001172101"/>
    </source>
</evidence>
<keyword evidence="3" id="KW-1185">Reference proteome</keyword>
<accession>A0AA40B606</accession>
<sequence length="185" mass="20106">MANWQCVSLCLGGRQWNKASGAAVVSARGHSSAACIEASPRSSGFSAQEGPGICSACVRAIEPAARDSPVGLGSKGCAPPFLHTRKRKPLRPFVLCRLLEPRAQTRRLFPQPGSLPAQDPPPRLMHIARSNADRLMYTVESPRKAPMRPRALEHHHQTGSLLRKCPPNKPTRRGGPFRVSANTHQ</sequence>
<comment type="caution">
    <text evidence="2">The sequence shown here is derived from an EMBL/GenBank/DDBJ whole genome shotgun (WGS) entry which is preliminary data.</text>
</comment>
<protein>
    <submittedName>
        <fullName evidence="2">Uncharacterized protein</fullName>
    </submittedName>
</protein>
<organism evidence="2 3">
    <name type="scientific">Lasiosphaeria miniovina</name>
    <dbReference type="NCBI Taxonomy" id="1954250"/>
    <lineage>
        <taxon>Eukaryota</taxon>
        <taxon>Fungi</taxon>
        <taxon>Dikarya</taxon>
        <taxon>Ascomycota</taxon>
        <taxon>Pezizomycotina</taxon>
        <taxon>Sordariomycetes</taxon>
        <taxon>Sordariomycetidae</taxon>
        <taxon>Sordariales</taxon>
        <taxon>Lasiosphaeriaceae</taxon>
        <taxon>Lasiosphaeria</taxon>
    </lineage>
</organism>
<dbReference type="AlphaFoldDB" id="A0AA40B606"/>
<feature type="region of interest" description="Disordered" evidence="1">
    <location>
        <begin position="145"/>
        <end position="185"/>
    </location>
</feature>
<evidence type="ECO:0000256" key="1">
    <source>
        <dbReference type="SAM" id="MobiDB-lite"/>
    </source>
</evidence>
<gene>
    <name evidence="2" type="ORF">B0T26DRAFT_163022</name>
</gene>
<evidence type="ECO:0000313" key="2">
    <source>
        <dbReference type="EMBL" id="KAK0728199.1"/>
    </source>
</evidence>
<dbReference type="EMBL" id="JAUIRO010000002">
    <property type="protein sequence ID" value="KAK0728199.1"/>
    <property type="molecule type" value="Genomic_DNA"/>
</dbReference>
<name>A0AA40B606_9PEZI</name>
<reference evidence="2" key="1">
    <citation type="submission" date="2023-06" db="EMBL/GenBank/DDBJ databases">
        <title>Genome-scale phylogeny and comparative genomics of the fungal order Sordariales.</title>
        <authorList>
            <consortium name="Lawrence Berkeley National Laboratory"/>
            <person name="Hensen N."/>
            <person name="Bonometti L."/>
            <person name="Westerberg I."/>
            <person name="Brannstrom I.O."/>
            <person name="Guillou S."/>
            <person name="Cros-Aarteil S."/>
            <person name="Calhoun S."/>
            <person name="Haridas S."/>
            <person name="Kuo A."/>
            <person name="Mondo S."/>
            <person name="Pangilinan J."/>
            <person name="Riley R."/>
            <person name="LaButti K."/>
            <person name="Andreopoulos B."/>
            <person name="Lipzen A."/>
            <person name="Chen C."/>
            <person name="Yanf M."/>
            <person name="Daum C."/>
            <person name="Ng V."/>
            <person name="Clum A."/>
            <person name="Steindorff A."/>
            <person name="Ohm R."/>
            <person name="Martin F."/>
            <person name="Silar P."/>
            <person name="Natvig D."/>
            <person name="Lalanne C."/>
            <person name="Gautier V."/>
            <person name="Ament-velasquez S.L."/>
            <person name="Kruys A."/>
            <person name="Hutchinson M.I."/>
            <person name="Powell A.J."/>
            <person name="Barry K."/>
            <person name="Miller A.N."/>
            <person name="Grigoriev I.V."/>
            <person name="Debuchy R."/>
            <person name="Gladieux P."/>
            <person name="Thoren M.H."/>
            <person name="Johannesson H."/>
        </authorList>
    </citation>
    <scope>NUCLEOTIDE SEQUENCE</scope>
    <source>
        <strain evidence="2">SMH2392-1A</strain>
    </source>
</reference>
<dbReference type="GeneID" id="85316783"/>
<proteinExistence type="predicted"/>